<name>A0ABT2CWC5_9BURK</name>
<organism evidence="1 2">
    <name type="scientific">Massilia terrae</name>
    <dbReference type="NCBI Taxonomy" id="1811224"/>
    <lineage>
        <taxon>Bacteria</taxon>
        <taxon>Pseudomonadati</taxon>
        <taxon>Pseudomonadota</taxon>
        <taxon>Betaproteobacteria</taxon>
        <taxon>Burkholderiales</taxon>
        <taxon>Oxalobacteraceae</taxon>
        <taxon>Telluria group</taxon>
        <taxon>Massilia</taxon>
    </lineage>
</organism>
<accession>A0ABT2CWC5</accession>
<evidence type="ECO:0000313" key="1">
    <source>
        <dbReference type="EMBL" id="MCS0658278.1"/>
    </source>
</evidence>
<dbReference type="Pfam" id="PF13801">
    <property type="entry name" value="Metal_resist"/>
    <property type="match status" value="1"/>
</dbReference>
<protein>
    <submittedName>
        <fullName evidence="1">Periplasmic heavy metal sensor</fullName>
    </submittedName>
</protein>
<reference evidence="1 2" key="1">
    <citation type="submission" date="2022-08" db="EMBL/GenBank/DDBJ databases">
        <title>Reclassification of Massilia species as members of the genera Telluria, Duganella, Pseudoduganella, Mokoshia gen. nov. and Zemynaea gen. nov. using orthogonal and non-orthogonal genome-based approaches.</title>
        <authorList>
            <person name="Bowman J.P."/>
        </authorList>
    </citation>
    <scope>NUCLEOTIDE SEQUENCE [LARGE SCALE GENOMIC DNA]</scope>
    <source>
        <strain evidence="1 2">JCM 31606</strain>
    </source>
</reference>
<dbReference type="EMBL" id="JANUGU010000002">
    <property type="protein sequence ID" value="MCS0658278.1"/>
    <property type="molecule type" value="Genomic_DNA"/>
</dbReference>
<dbReference type="Gene3D" id="1.20.120.1490">
    <property type="match status" value="1"/>
</dbReference>
<comment type="caution">
    <text evidence="1">The sequence shown here is derived from an EMBL/GenBank/DDBJ whole genome shotgun (WGS) entry which is preliminary data.</text>
</comment>
<evidence type="ECO:0000313" key="2">
    <source>
        <dbReference type="Proteomes" id="UP001204621"/>
    </source>
</evidence>
<dbReference type="Proteomes" id="UP001204621">
    <property type="component" value="Unassembled WGS sequence"/>
</dbReference>
<proteinExistence type="predicted"/>
<dbReference type="InterPro" id="IPR025961">
    <property type="entry name" value="Metal_resist"/>
</dbReference>
<gene>
    <name evidence="1" type="ORF">NX778_09405</name>
</gene>
<dbReference type="RefSeq" id="WP_258811464.1">
    <property type="nucleotide sequence ID" value="NZ_JANUGU010000002.1"/>
</dbReference>
<sequence>MNTKNETNTNQSAAPRSKRRWAAAALAVAAGAVLTGVAFGGQAMHGHRGHMPMSPAAMDAHINQMIEQCAADASADQKTRLSAIAKAAMADVRAAHEQLDQGHARAHELLTAAVIDRGALEQVRAEQMQRMDFISRRVLAAAEDGAELLTPAQRASCGQQMGKLMH</sequence>
<keyword evidence="2" id="KW-1185">Reference proteome</keyword>